<sequence length="1701" mass="192231">MVKKGLLGTVKDATLAAGAYTAATAGKVGTYTAALAGVTFARRPIEEFFLYLKEDVQVVKTFSKIQKDLLSLLQNSDYINPELSKYFTNPAFPLEIKDEDPSQVAGIKKILNAIHYTVSAMEKVEKLDIRHDRYGIAMAADLTQTLWSGAIHELSNTILLLNQADEDVYSLFGPAINTLLSVYSDVVDKFNSSTKKPESADVAQEAAADIEVTGFEAWGKGLGGLVGKLPVYRKEENPVQNGLENISHLVTHLPHYFEKLQEMIALGASDIPVKSTTSAQEYQALMLERANKAKRFLDGVTSQTSFSQLGSYFSVLKLLVDQSADLLNTGAPLTKQAYHDAVDKLNYFRHTLLPRMIAEVEKIEEELFLKPGLLTAPMLEQMDAYYRQLATNVNQIAETAGVLDTTAEVMDYRMVKLARFLLGSTSGKVETGPRIKPIENLNVMQDATFIAAVKAARMQRYHQVALKQEDNTEIEAAQNFFTKLESYGSVYQLRCKWSLANLYPEDKAFLLNEYKKFQGTFAKDFPEIDEIIVNALQHRNEGGLLARVTNSAYKQLWSSNQFTTVNACKERVFTRLQQQKNQNEFAAAVIATGDRMRDEQQYAALGQKTVLEKDITAYAYPVSMFEPNKSASEYRNTQLEIVSNLDQLNQAKEELEAFYTYLKDKYPHENPVIHQLSAEDKEFLRRSYKIFRPHLIALNEQLDLDLTNALSDDPQTSTMRVSDILFAKRALEDKISAHQGKAVQDLTFFKDRANEAQVQEITAREIQPLGGKANKNHLFGRLAELKISKKVDTYLHTTLKNYLKENIDPEVFKKLSFDETDLPANYTFDSKEVQHYKKIINAFFHLKRGLERAEKIAEGETSLSRMFLLKEVALTWLNDLTRVKYYLLNMANDPVLQAVLGEANTVLAPLNSMPVISGFLQSREKQPQVPDTDFDMVAAWRHHQDISIKVLGDINEPRGALDDFFTLGEHEDSEYSDVETAVEEEAPTVSTSSVPVQLEASETPKLTSQQYIQKLAEQLYGIPNKLRQLNTGTPLASEEALQAKIDQLVKNLSGGSFGTLQLLSPAFLERLLNAGIEINEQLATAGKEGRLLVLNNVSANIGADLLKAADNIEYMLGLKLSTYSEEFGPAEMESGKKKNLTLSDSLEKSFNEFFKTLVLNLPFEKDQKSLELIVSSDLTQARLENEKQRLIKEQANNESEQLSAFFFGERYENFDEIDELYEDLERLYESESLLDVKDEINEIYKKLQPYLLKKEELEQPELSAEEEFPGDLIEKTEDEASLEQAVGTIFDVRGVTGYRLGIFDRLKHFEHAVIDEGFGDVSEIDNPMRDQFLQYYKKVQPHLVKVDSQFDTHFFLRGLKTAKDFENGLRAVLNAEPKIRELIQAKQNEKSERVSRCLARIDILSEKLNDEEKTRNQQVEGFKSKVFDNYVEANVFSKLDVLGEFSKVFFNRIKEKVKAQKENILAELNLEQDIEKVVAERIDAVVSEAVRADAPIQSAYTGLTTTLTAIRNELKKEEANTAIDAFQQEKIDLLKEQEKVLMSVAGGAPDIAAQALHETNNKVIMALRQIKYLDSLRKLNSILFEMREHIESSSDSKLPENIAKLREIERLQQILYKENSSPAARFKEISTEGLKPQSKEILLQNSDSWFVSALKEFWSFLTGWQSYDQQKVSQMSKELTQLKTDADLGNQEGPPNLSSGG</sequence>
<organism evidence="3 5">
    <name type="scientific">Legionella adelaidensis</name>
    <dbReference type="NCBI Taxonomy" id="45056"/>
    <lineage>
        <taxon>Bacteria</taxon>
        <taxon>Pseudomonadati</taxon>
        <taxon>Pseudomonadota</taxon>
        <taxon>Gammaproteobacteria</taxon>
        <taxon>Legionellales</taxon>
        <taxon>Legionellaceae</taxon>
        <taxon>Legionella</taxon>
    </lineage>
</organism>
<evidence type="ECO:0000313" key="3">
    <source>
        <dbReference type="EMBL" id="KTC65922.1"/>
    </source>
</evidence>
<dbReference type="OrthoDB" id="5630197at2"/>
<dbReference type="Proteomes" id="UP000281170">
    <property type="component" value="Plasmid 18"/>
</dbReference>
<accession>A0A0W0R4G4</accession>
<reference evidence="4 6" key="2">
    <citation type="submission" date="2018-12" db="EMBL/GenBank/DDBJ databases">
        <authorList>
            <consortium name="Pathogen Informatics"/>
        </authorList>
    </citation>
    <scope>NUCLEOTIDE SEQUENCE [LARGE SCALE GENOMIC DNA]</scope>
    <source>
        <strain evidence="4 6">NCTC12735</strain>
        <plasmid evidence="6">18</plasmid>
    </source>
</reference>
<reference evidence="3 5" key="1">
    <citation type="submission" date="2015-11" db="EMBL/GenBank/DDBJ databases">
        <title>Identification of large and diverse effector repertoires of 38 Legionella species.</title>
        <authorList>
            <person name="Burstein D."/>
            <person name="Amaro F."/>
            <person name="Zusman T."/>
            <person name="Lifshitz Z."/>
            <person name="Cohen O."/>
            <person name="Gilbert J.A."/>
            <person name="Pupko T."/>
            <person name="Shuman H.A."/>
            <person name="Segal G."/>
        </authorList>
    </citation>
    <scope>NUCLEOTIDE SEQUENCE [LARGE SCALE GENOMIC DNA]</scope>
    <source>
        <strain evidence="3 5">1762-AUS-E</strain>
    </source>
</reference>
<dbReference type="EMBL" id="LR134427">
    <property type="protein sequence ID" value="VEH85542.1"/>
    <property type="molecule type" value="Genomic_DNA"/>
</dbReference>
<keyword evidence="4" id="KW-0614">Plasmid</keyword>
<dbReference type="Proteomes" id="UP000054859">
    <property type="component" value="Unassembled WGS sequence"/>
</dbReference>
<dbReference type="KEGG" id="ladl:NCTC12735_01176"/>
<evidence type="ECO:0000313" key="5">
    <source>
        <dbReference type="Proteomes" id="UP000054859"/>
    </source>
</evidence>
<evidence type="ECO:0000256" key="2">
    <source>
        <dbReference type="SAM" id="MobiDB-lite"/>
    </source>
</evidence>
<evidence type="ECO:0000313" key="6">
    <source>
        <dbReference type="Proteomes" id="UP000281170"/>
    </source>
</evidence>
<evidence type="ECO:0000256" key="1">
    <source>
        <dbReference type="SAM" id="Coils"/>
    </source>
</evidence>
<keyword evidence="1" id="KW-0175">Coiled coil</keyword>
<proteinExistence type="predicted"/>
<evidence type="ECO:0000313" key="4">
    <source>
        <dbReference type="EMBL" id="VEH85542.1"/>
    </source>
</evidence>
<protein>
    <submittedName>
        <fullName evidence="3">Protein SidH</fullName>
    </submittedName>
</protein>
<dbReference type="RefSeq" id="WP_058461645.1">
    <property type="nucleotide sequence ID" value="NZ_CAAAHS010000004.1"/>
</dbReference>
<geneLocation type="plasmid" evidence="4 6">
    <name>18</name>
</geneLocation>
<name>A0A0W0R4G4_9GAMM</name>
<gene>
    <name evidence="3" type="ORF">Lade_0580</name>
    <name evidence="4" type="ORF">NCTC12735_01176</name>
</gene>
<dbReference type="EMBL" id="LNKA01000001">
    <property type="protein sequence ID" value="KTC65922.1"/>
    <property type="molecule type" value="Genomic_DNA"/>
</dbReference>
<feature type="coiled-coil region" evidence="1">
    <location>
        <begin position="634"/>
        <end position="665"/>
    </location>
</feature>
<dbReference type="STRING" id="45056.Lade_0580"/>
<dbReference type="PATRIC" id="fig|45056.6.peg.600"/>
<keyword evidence="5" id="KW-1185">Reference proteome</keyword>
<feature type="region of interest" description="Disordered" evidence="2">
    <location>
        <begin position="1682"/>
        <end position="1701"/>
    </location>
</feature>